<evidence type="ECO:0000313" key="1">
    <source>
        <dbReference type="EMBL" id="TYK02778.1"/>
    </source>
</evidence>
<dbReference type="PANTHER" id="PTHR36617:SF15">
    <property type="entry name" value="REVERSE TRANSCRIPTASE ZINC-BINDING DOMAIN-CONTAINING PROTEIN"/>
    <property type="match status" value="1"/>
</dbReference>
<sequence length="134" mass="15522">MRNFFWEGHVGIKSNHLVKWNKRFSKEESALWRQIIRSIHSKEPFDWFTKGKSDNSQRSPWVSIAKVWRSVDSLASFNLGNGRRIGFWSDPWIGNAPIKEQYSRLFKIALLPTSSVAAIGTMIPLPGHWPLEEV</sequence>
<accession>A0A5D3BUW5</accession>
<dbReference type="Proteomes" id="UP000321947">
    <property type="component" value="Unassembled WGS sequence"/>
</dbReference>
<comment type="caution">
    <text evidence="1">The sequence shown here is derived from an EMBL/GenBank/DDBJ whole genome shotgun (WGS) entry which is preliminary data.</text>
</comment>
<dbReference type="EMBL" id="SSTD01015369">
    <property type="protein sequence ID" value="TYK02778.1"/>
    <property type="molecule type" value="Genomic_DNA"/>
</dbReference>
<evidence type="ECO:0000313" key="2">
    <source>
        <dbReference type="Proteomes" id="UP000321947"/>
    </source>
</evidence>
<gene>
    <name evidence="1" type="ORF">E5676_scaffold145G00370</name>
</gene>
<protein>
    <submittedName>
        <fullName evidence="1">Uncharacterized protein</fullName>
    </submittedName>
</protein>
<proteinExistence type="predicted"/>
<organism evidence="1 2">
    <name type="scientific">Cucumis melo var. makuwa</name>
    <name type="common">Oriental melon</name>
    <dbReference type="NCBI Taxonomy" id="1194695"/>
    <lineage>
        <taxon>Eukaryota</taxon>
        <taxon>Viridiplantae</taxon>
        <taxon>Streptophyta</taxon>
        <taxon>Embryophyta</taxon>
        <taxon>Tracheophyta</taxon>
        <taxon>Spermatophyta</taxon>
        <taxon>Magnoliopsida</taxon>
        <taxon>eudicotyledons</taxon>
        <taxon>Gunneridae</taxon>
        <taxon>Pentapetalae</taxon>
        <taxon>rosids</taxon>
        <taxon>fabids</taxon>
        <taxon>Cucurbitales</taxon>
        <taxon>Cucurbitaceae</taxon>
        <taxon>Benincaseae</taxon>
        <taxon>Cucumis</taxon>
    </lineage>
</organism>
<name>A0A5D3BUW5_CUCMM</name>
<dbReference type="PANTHER" id="PTHR36617">
    <property type="entry name" value="PROTEIN, PUTATIVE-RELATED"/>
    <property type="match status" value="1"/>
</dbReference>
<dbReference type="AlphaFoldDB" id="A0A5D3BUW5"/>
<reference evidence="1 2" key="1">
    <citation type="submission" date="2019-08" db="EMBL/GenBank/DDBJ databases">
        <title>Draft genome sequences of two oriental melons (Cucumis melo L. var makuwa).</title>
        <authorList>
            <person name="Kwon S.-Y."/>
        </authorList>
    </citation>
    <scope>NUCLEOTIDE SEQUENCE [LARGE SCALE GENOMIC DNA]</scope>
    <source>
        <strain evidence="2">cv. Chang Bougi</strain>
        <tissue evidence="1">Leaf</tissue>
    </source>
</reference>